<gene>
    <name evidence="5" type="ORF">BVC71_09045</name>
</gene>
<evidence type="ECO:0000256" key="2">
    <source>
        <dbReference type="ARBA" id="ARBA00023125"/>
    </source>
</evidence>
<evidence type="ECO:0000259" key="4">
    <source>
        <dbReference type="PROSITE" id="PS51118"/>
    </source>
</evidence>
<evidence type="ECO:0000256" key="1">
    <source>
        <dbReference type="ARBA" id="ARBA00023015"/>
    </source>
</evidence>
<reference evidence="5 6" key="1">
    <citation type="submission" date="2016-12" db="EMBL/GenBank/DDBJ databases">
        <title>The draft genome sequence of HSLHS2.</title>
        <authorList>
            <person name="Hu D."/>
            <person name="Wang L."/>
            <person name="Shao Z."/>
        </authorList>
    </citation>
    <scope>NUCLEOTIDE SEQUENCE [LARGE SCALE GENOMIC DNA]</scope>
    <source>
        <strain evidence="5">MCCC 1A06712</strain>
    </source>
</reference>
<dbReference type="InterPro" id="IPR036390">
    <property type="entry name" value="WH_DNA-bd_sf"/>
</dbReference>
<dbReference type="AlphaFoldDB" id="A0A251WWL9"/>
<comment type="caution">
    <text evidence="5">The sequence shown here is derived from an EMBL/GenBank/DDBJ whole genome shotgun (WGS) entry which is preliminary data.</text>
</comment>
<keyword evidence="3" id="KW-0804">Transcription</keyword>
<evidence type="ECO:0000313" key="5">
    <source>
        <dbReference type="EMBL" id="OUD08859.1"/>
    </source>
</evidence>
<protein>
    <recommendedName>
        <fullName evidence="4">HTH hxlR-type domain-containing protein</fullName>
    </recommendedName>
</protein>
<dbReference type="Gene3D" id="1.10.10.10">
    <property type="entry name" value="Winged helix-like DNA-binding domain superfamily/Winged helix DNA-binding domain"/>
    <property type="match status" value="1"/>
</dbReference>
<dbReference type="EMBL" id="MSPP01000003">
    <property type="protein sequence ID" value="OUD08859.1"/>
    <property type="molecule type" value="Genomic_DNA"/>
</dbReference>
<sequence>MLYTYRNRNSDCPYEMALGLVSKRWKPRILAILSEQTLRYGDLKDALEGVSDKVLTGALDDLTRDGLISRTAFAVIPPRVEYALTPQGETLLEALEPLANWAKQENGR</sequence>
<dbReference type="InterPro" id="IPR002577">
    <property type="entry name" value="HTH_HxlR"/>
</dbReference>
<accession>A0A251WWL9</accession>
<dbReference type="PANTHER" id="PTHR33204:SF18">
    <property type="entry name" value="TRANSCRIPTIONAL REGULATORY PROTEIN"/>
    <property type="match status" value="1"/>
</dbReference>
<dbReference type="Proteomes" id="UP000194664">
    <property type="component" value="Unassembled WGS sequence"/>
</dbReference>
<evidence type="ECO:0000256" key="3">
    <source>
        <dbReference type="ARBA" id="ARBA00023163"/>
    </source>
</evidence>
<dbReference type="RefSeq" id="WP_086451350.1">
    <property type="nucleotide sequence ID" value="NZ_MSPP01000003.1"/>
</dbReference>
<evidence type="ECO:0000313" key="6">
    <source>
        <dbReference type="Proteomes" id="UP000194664"/>
    </source>
</evidence>
<keyword evidence="2" id="KW-0238">DNA-binding</keyword>
<keyword evidence="1" id="KW-0805">Transcription regulation</keyword>
<dbReference type="SUPFAM" id="SSF46785">
    <property type="entry name" value="Winged helix' DNA-binding domain"/>
    <property type="match status" value="1"/>
</dbReference>
<dbReference type="Pfam" id="PF01638">
    <property type="entry name" value="HxlR"/>
    <property type="match status" value="1"/>
</dbReference>
<dbReference type="PANTHER" id="PTHR33204">
    <property type="entry name" value="TRANSCRIPTIONAL REGULATOR, MARR FAMILY"/>
    <property type="match status" value="1"/>
</dbReference>
<organism evidence="5 6">
    <name type="scientific">Marivivens niveibacter</name>
    <dbReference type="NCBI Taxonomy" id="1930667"/>
    <lineage>
        <taxon>Bacteria</taxon>
        <taxon>Pseudomonadati</taxon>
        <taxon>Pseudomonadota</taxon>
        <taxon>Alphaproteobacteria</taxon>
        <taxon>Rhodobacterales</taxon>
        <taxon>Paracoccaceae</taxon>
        <taxon>Marivivens group</taxon>
        <taxon>Marivivens</taxon>
    </lineage>
</organism>
<proteinExistence type="predicted"/>
<dbReference type="PROSITE" id="PS51118">
    <property type="entry name" value="HTH_HXLR"/>
    <property type="match status" value="1"/>
</dbReference>
<dbReference type="GO" id="GO:0003677">
    <property type="term" value="F:DNA binding"/>
    <property type="evidence" value="ECO:0007669"/>
    <property type="project" value="UniProtKB-KW"/>
</dbReference>
<dbReference type="InterPro" id="IPR036388">
    <property type="entry name" value="WH-like_DNA-bd_sf"/>
</dbReference>
<feature type="domain" description="HTH hxlR-type" evidence="4">
    <location>
        <begin position="12"/>
        <end position="108"/>
    </location>
</feature>
<keyword evidence="6" id="KW-1185">Reference proteome</keyword>
<name>A0A251WWL9_9RHOB</name>
<dbReference type="OrthoDB" id="9782219at2"/>